<dbReference type="AlphaFoldDB" id="A0A099NQF3"/>
<evidence type="ECO:0000313" key="3">
    <source>
        <dbReference type="Proteomes" id="UP000029867"/>
    </source>
</evidence>
<feature type="compositionally biased region" description="Basic and acidic residues" evidence="1">
    <location>
        <begin position="31"/>
        <end position="41"/>
    </location>
</feature>
<reference evidence="3" key="1">
    <citation type="journal article" date="2014" name="Microb. Cell Fact.">
        <title>Exploiting Issatchenkia orientalis SD108 for succinic acid production.</title>
        <authorList>
            <person name="Xiao H."/>
            <person name="Shao Z."/>
            <person name="Jiang Y."/>
            <person name="Dole S."/>
            <person name="Zhao H."/>
        </authorList>
    </citation>
    <scope>NUCLEOTIDE SEQUENCE [LARGE SCALE GENOMIC DNA]</scope>
    <source>
        <strain evidence="3">SD108</strain>
    </source>
</reference>
<organism evidence="2 3">
    <name type="scientific">Pichia kudriavzevii</name>
    <name type="common">Yeast</name>
    <name type="synonym">Issatchenkia orientalis</name>
    <dbReference type="NCBI Taxonomy" id="4909"/>
    <lineage>
        <taxon>Eukaryota</taxon>
        <taxon>Fungi</taxon>
        <taxon>Dikarya</taxon>
        <taxon>Ascomycota</taxon>
        <taxon>Saccharomycotina</taxon>
        <taxon>Pichiomycetes</taxon>
        <taxon>Pichiales</taxon>
        <taxon>Pichiaceae</taxon>
        <taxon>Pichia</taxon>
    </lineage>
</organism>
<proteinExistence type="predicted"/>
<sequence>MFCASKYNVKLGFGLNYFEFKLRVPFPLRGKEAKEEHKDPEAINGSRNGDETTGTSNDNSDDTVEKSGGNSGNSSNSENSGDTENNEKSENGNTDDKGASLERGKSPEFVESVKVWLNVTR</sequence>
<feature type="compositionally biased region" description="Basic and acidic residues" evidence="1">
    <location>
        <begin position="85"/>
        <end position="108"/>
    </location>
</feature>
<accession>A0A099NQF3</accession>
<dbReference type="Proteomes" id="UP000029867">
    <property type="component" value="Unassembled WGS sequence"/>
</dbReference>
<evidence type="ECO:0000256" key="1">
    <source>
        <dbReference type="SAM" id="MobiDB-lite"/>
    </source>
</evidence>
<gene>
    <name evidence="2" type="ORF">JL09_g5883</name>
</gene>
<name>A0A099NQF3_PICKU</name>
<dbReference type="HOGENOM" id="CLU_2038406_0_0_1"/>
<feature type="region of interest" description="Disordered" evidence="1">
    <location>
        <begin position="31"/>
        <end position="121"/>
    </location>
</feature>
<dbReference type="EMBL" id="JQFK01001102">
    <property type="protein sequence ID" value="KGK34968.1"/>
    <property type="molecule type" value="Genomic_DNA"/>
</dbReference>
<evidence type="ECO:0000313" key="2">
    <source>
        <dbReference type="EMBL" id="KGK34968.1"/>
    </source>
</evidence>
<protein>
    <submittedName>
        <fullName evidence="2">Uncharacterized protein</fullName>
    </submittedName>
</protein>
<feature type="compositionally biased region" description="Low complexity" evidence="1">
    <location>
        <begin position="66"/>
        <end position="83"/>
    </location>
</feature>
<dbReference type="VEuPathDB" id="FungiDB:C5L36_0C06110"/>
<comment type="caution">
    <text evidence="2">The sequence shown here is derived from an EMBL/GenBank/DDBJ whole genome shotgun (WGS) entry which is preliminary data.</text>
</comment>